<name>A0A177ECC5_9MICR</name>
<gene>
    <name evidence="6" type="ORF">NEDG_01179</name>
</gene>
<feature type="region of interest" description="Disordered" evidence="4">
    <location>
        <begin position="45"/>
        <end position="67"/>
    </location>
</feature>
<evidence type="ECO:0000259" key="5">
    <source>
        <dbReference type="Pfam" id="PF00733"/>
    </source>
</evidence>
<keyword evidence="1" id="KW-0028">Amino-acid biosynthesis</keyword>
<keyword evidence="7" id="KW-1185">Reference proteome</keyword>
<keyword evidence="2" id="KW-0061">Asparagine biosynthesis</keyword>
<evidence type="ECO:0000313" key="6">
    <source>
        <dbReference type="EMBL" id="OAG29040.1"/>
    </source>
</evidence>
<dbReference type="InterPro" id="IPR051857">
    <property type="entry name" value="Asn_synthetase_domain"/>
</dbReference>
<dbReference type="OrthoDB" id="10252281at2759"/>
<feature type="domain" description="Asparagine synthetase" evidence="5">
    <location>
        <begin position="207"/>
        <end position="346"/>
    </location>
</feature>
<dbReference type="VEuPathDB" id="MicrosporidiaDB:NEDG_01179"/>
<evidence type="ECO:0000313" key="7">
    <source>
        <dbReference type="Proteomes" id="UP000185944"/>
    </source>
</evidence>
<organism evidence="6 7">
    <name type="scientific">Nematocida displodere</name>
    <dbReference type="NCBI Taxonomy" id="1805483"/>
    <lineage>
        <taxon>Eukaryota</taxon>
        <taxon>Fungi</taxon>
        <taxon>Fungi incertae sedis</taxon>
        <taxon>Microsporidia</taxon>
        <taxon>Nematocida</taxon>
    </lineage>
</organism>
<evidence type="ECO:0000256" key="4">
    <source>
        <dbReference type="SAM" id="MobiDB-lite"/>
    </source>
</evidence>
<dbReference type="GO" id="GO:0006529">
    <property type="term" value="P:asparagine biosynthetic process"/>
    <property type="evidence" value="ECO:0007669"/>
    <property type="project" value="UniProtKB-KW"/>
</dbReference>
<dbReference type="InterPro" id="IPR001962">
    <property type="entry name" value="Asn_synthase"/>
</dbReference>
<keyword evidence="3" id="KW-0315">Glutamine amidotransferase</keyword>
<dbReference type="Pfam" id="PF00733">
    <property type="entry name" value="Asn_synthase"/>
    <property type="match status" value="1"/>
</dbReference>
<protein>
    <recommendedName>
        <fullName evidence="5">Asparagine synthetase domain-containing protein</fullName>
    </recommendedName>
</protein>
<evidence type="ECO:0000256" key="3">
    <source>
        <dbReference type="ARBA" id="ARBA00022962"/>
    </source>
</evidence>
<dbReference type="CDD" id="cd01991">
    <property type="entry name" value="Asn_synthase_B_C"/>
    <property type="match status" value="1"/>
</dbReference>
<dbReference type="GeneID" id="93647529"/>
<dbReference type="AlphaFoldDB" id="A0A177ECC5"/>
<evidence type="ECO:0000256" key="2">
    <source>
        <dbReference type="ARBA" id="ARBA00022888"/>
    </source>
</evidence>
<dbReference type="RefSeq" id="XP_067543785.1">
    <property type="nucleotide sequence ID" value="XM_067688597.1"/>
</dbReference>
<accession>A0A177ECC5</accession>
<dbReference type="EMBL" id="LTDL01000042">
    <property type="protein sequence ID" value="OAG29040.1"/>
    <property type="molecule type" value="Genomic_DNA"/>
</dbReference>
<dbReference type="STRING" id="1805483.A0A177ECC5"/>
<evidence type="ECO:0000256" key="1">
    <source>
        <dbReference type="ARBA" id="ARBA00022605"/>
    </source>
</evidence>
<dbReference type="Proteomes" id="UP000185944">
    <property type="component" value="Unassembled WGS sequence"/>
</dbReference>
<comment type="caution">
    <text evidence="6">The sequence shown here is derived from an EMBL/GenBank/DDBJ whole genome shotgun (WGS) entry which is preliminary data.</text>
</comment>
<dbReference type="PANTHER" id="PTHR45937">
    <property type="entry name" value="ASPARAGINE SYNTHETASE DOMAIN-CONTAINING PROTEIN 1"/>
    <property type="match status" value="1"/>
</dbReference>
<dbReference type="GO" id="GO:0004066">
    <property type="term" value="F:asparagine synthase (glutamine-hydrolyzing) activity"/>
    <property type="evidence" value="ECO:0007669"/>
    <property type="project" value="InterPro"/>
</dbReference>
<dbReference type="PANTHER" id="PTHR45937:SF1">
    <property type="entry name" value="ASPARAGINE SYNTHETASE DOMAIN-CONTAINING PROTEIN 1"/>
    <property type="match status" value="1"/>
</dbReference>
<proteinExistence type="predicted"/>
<dbReference type="InterPro" id="IPR014729">
    <property type="entry name" value="Rossmann-like_a/b/a_fold"/>
</dbReference>
<reference evidence="6 7" key="1">
    <citation type="submission" date="2016-02" db="EMBL/GenBank/DDBJ databases">
        <title>Discovery of a natural microsporidian pathogen with a broad tissue tropism in Caenorhabditis elegans.</title>
        <authorList>
            <person name="Luallen R.J."/>
            <person name="Reinke A.W."/>
            <person name="Tong L."/>
            <person name="Botts M.R."/>
            <person name="Felix M.-A."/>
            <person name="Troemel E.R."/>
        </authorList>
    </citation>
    <scope>NUCLEOTIDE SEQUENCE [LARGE SCALE GENOMIC DNA]</scope>
    <source>
        <strain evidence="6 7">JUm2807</strain>
    </source>
</reference>
<dbReference type="Gene3D" id="3.40.50.620">
    <property type="entry name" value="HUPs"/>
    <property type="match status" value="1"/>
</dbReference>
<dbReference type="SUPFAM" id="SSF52402">
    <property type="entry name" value="Adenine nucleotide alpha hydrolases-like"/>
    <property type="match status" value="1"/>
</dbReference>
<sequence length="472" mass="51887">MTHESTARDYTAGGCFAHCSTTYAALMDFFREADARGQTIQPSIDTEHPASFESPENPENLANPGPSETWRTVLEYPSNRVYRASATDVGDWECEKTVSKSFLINYCFQRNGTVQLIKLPTGILVVGDFFCTLPVEITTERIRIGKGVERSTQPIYSTGPATAVLVTETKVFEVGLKVGPKPTPTPKPEHPFLHLKNLLAETLLGAVSTDKVFVSFSGGIDSFLCATLLCASLKDKQTVYLINTSFSNTDTFASKDRDTSYYAYNYLQRLATKVALVENNITRAEVLKHAERILPLCKGTTMDFNLAAIHYFTAKCVHDLGGRTVVTGSGGDELFLGYSRHRDPHADLPAMVREEIGTLCQTNLHRDARSAMLWDVHPFSPFFTREIADLALSAALPENVQKLLLVQILQSIHGSSLAVPHKLAGQFGTGISKVIRSLHCRGSIRCRNNECHSLECGGVDDLGVLSAHTPRL</sequence>